<evidence type="ECO:0000256" key="4">
    <source>
        <dbReference type="ARBA" id="ARBA00022837"/>
    </source>
</evidence>
<dbReference type="CDD" id="cd16034">
    <property type="entry name" value="sulfatase_like"/>
    <property type="match status" value="1"/>
</dbReference>
<proteinExistence type="inferred from homology"/>
<comment type="similarity">
    <text evidence="1">Belongs to the sulfatase family.</text>
</comment>
<gene>
    <name evidence="7" type="ORF">D6B99_08215</name>
</gene>
<keyword evidence="5" id="KW-0732">Signal</keyword>
<keyword evidence="3" id="KW-0378">Hydrolase</keyword>
<evidence type="ECO:0000256" key="3">
    <source>
        <dbReference type="ARBA" id="ARBA00022801"/>
    </source>
</evidence>
<dbReference type="InterPro" id="IPR017850">
    <property type="entry name" value="Alkaline_phosphatase_core_sf"/>
</dbReference>
<dbReference type="Gene3D" id="3.40.720.10">
    <property type="entry name" value="Alkaline Phosphatase, subunit A"/>
    <property type="match status" value="1"/>
</dbReference>
<evidence type="ECO:0000256" key="1">
    <source>
        <dbReference type="ARBA" id="ARBA00008779"/>
    </source>
</evidence>
<dbReference type="InterPro" id="IPR050738">
    <property type="entry name" value="Sulfatase"/>
</dbReference>
<dbReference type="EMBL" id="CP032489">
    <property type="protein sequence ID" value="AYD47591.1"/>
    <property type="molecule type" value="Genomic_DNA"/>
</dbReference>
<dbReference type="PROSITE" id="PS00523">
    <property type="entry name" value="SULFATASE_1"/>
    <property type="match status" value="1"/>
</dbReference>
<dbReference type="KEGG" id="ark:D6B99_08215"/>
<dbReference type="SUPFAM" id="SSF53649">
    <property type="entry name" value="Alkaline phosphatase-like"/>
    <property type="match status" value="1"/>
</dbReference>
<accession>A0A386HQ72</accession>
<feature type="domain" description="Sulfatase N-terminal" evidence="6">
    <location>
        <begin position="38"/>
        <end position="383"/>
    </location>
</feature>
<evidence type="ECO:0000256" key="5">
    <source>
        <dbReference type="SAM" id="SignalP"/>
    </source>
</evidence>
<dbReference type="Proteomes" id="UP000266118">
    <property type="component" value="Chromosome"/>
</dbReference>
<dbReference type="InterPro" id="IPR000917">
    <property type="entry name" value="Sulfatase_N"/>
</dbReference>
<protein>
    <submittedName>
        <fullName evidence="7">Sulfatase</fullName>
    </submittedName>
</protein>
<dbReference type="Gene3D" id="3.30.1120.10">
    <property type="match status" value="1"/>
</dbReference>
<name>A0A386HQ72_9BACT</name>
<sequence length="496" mass="57201">MIQRKHPLKFLLGAIILPVTISLAFSACKTQQENIKKPNLLIIIADQWRGQALQFLNQEPVWTPTLDSFSKHSLVLDNFISSYPVCSPARTMLMTGQYSFTNHVYGNCNSTDAPYNMEMATDAICWSDILKKNGYSLGYIGKWHMDSPHSPYIPTSNNDGNVKWNDWTPPNRRHGFDYWYAYGTYDIHLRPMYWSTNAGRMDFHYVDEWEPKHDVDKAIEYLENKDGKSRDNEKPFGLVVSMNPPHTGYKQVPKKYIDMYKNIPIESLVKDPNIPPAGTPMGDAYRRDIKFYYSCITGDDDQIGRLMGELKRKGLDDNTIVLFIADHGDCLGKHEQITKNNLYEESLRVPFMLYWKGHITPGIDSKCLMSYPDIYPTLLDLMGLKKDIPSVVQGRSWASYLRNGKGAYPTLQYFMGNIHAADSTSGFRGVRTAQYKLVYQKAEKTDSIEKFLYDIKVDRFELHNLYGTKPQLTDSLRTQLVGWLQKTKDPFLRFFL</sequence>
<dbReference type="RefSeq" id="WP_119986878.1">
    <property type="nucleotide sequence ID" value="NZ_CP032489.1"/>
</dbReference>
<evidence type="ECO:0000259" key="6">
    <source>
        <dbReference type="Pfam" id="PF00884"/>
    </source>
</evidence>
<dbReference type="GO" id="GO:0004065">
    <property type="term" value="F:arylsulfatase activity"/>
    <property type="evidence" value="ECO:0007669"/>
    <property type="project" value="TreeGrafter"/>
</dbReference>
<dbReference type="PROSITE" id="PS51257">
    <property type="entry name" value="PROKAR_LIPOPROTEIN"/>
    <property type="match status" value="1"/>
</dbReference>
<dbReference type="AlphaFoldDB" id="A0A386HQ72"/>
<keyword evidence="8" id="KW-1185">Reference proteome</keyword>
<evidence type="ECO:0000313" key="8">
    <source>
        <dbReference type="Proteomes" id="UP000266118"/>
    </source>
</evidence>
<dbReference type="PANTHER" id="PTHR42693:SF53">
    <property type="entry name" value="ENDO-4-O-SULFATASE"/>
    <property type="match status" value="1"/>
</dbReference>
<dbReference type="Pfam" id="PF00884">
    <property type="entry name" value="Sulfatase"/>
    <property type="match status" value="1"/>
</dbReference>
<dbReference type="GO" id="GO:0046872">
    <property type="term" value="F:metal ion binding"/>
    <property type="evidence" value="ECO:0007669"/>
    <property type="project" value="UniProtKB-KW"/>
</dbReference>
<reference evidence="7 8" key="1">
    <citation type="submission" date="2018-09" db="EMBL/GenBank/DDBJ databases">
        <title>Arachidicoccus sp. nov., a bacterium isolated from soil.</title>
        <authorList>
            <person name="Weon H.-Y."/>
            <person name="Kwon S.-W."/>
            <person name="Lee S.A."/>
        </authorList>
    </citation>
    <scope>NUCLEOTIDE SEQUENCE [LARGE SCALE GENOMIC DNA]</scope>
    <source>
        <strain evidence="7 8">KIS59-12</strain>
    </source>
</reference>
<dbReference type="OrthoDB" id="9789742at2"/>
<keyword evidence="2" id="KW-0479">Metal-binding</keyword>
<organism evidence="7 8">
    <name type="scientific">Arachidicoccus soli</name>
    <dbReference type="NCBI Taxonomy" id="2341117"/>
    <lineage>
        <taxon>Bacteria</taxon>
        <taxon>Pseudomonadati</taxon>
        <taxon>Bacteroidota</taxon>
        <taxon>Chitinophagia</taxon>
        <taxon>Chitinophagales</taxon>
        <taxon>Chitinophagaceae</taxon>
        <taxon>Arachidicoccus</taxon>
    </lineage>
</organism>
<feature type="signal peptide" evidence="5">
    <location>
        <begin position="1"/>
        <end position="26"/>
    </location>
</feature>
<dbReference type="PANTHER" id="PTHR42693">
    <property type="entry name" value="ARYLSULFATASE FAMILY MEMBER"/>
    <property type="match status" value="1"/>
</dbReference>
<dbReference type="InterPro" id="IPR024607">
    <property type="entry name" value="Sulfatase_CS"/>
</dbReference>
<evidence type="ECO:0000313" key="7">
    <source>
        <dbReference type="EMBL" id="AYD47591.1"/>
    </source>
</evidence>
<keyword evidence="4" id="KW-0106">Calcium</keyword>
<feature type="chain" id="PRO_5017280880" evidence="5">
    <location>
        <begin position="27"/>
        <end position="496"/>
    </location>
</feature>
<evidence type="ECO:0000256" key="2">
    <source>
        <dbReference type="ARBA" id="ARBA00022723"/>
    </source>
</evidence>